<accession>A0A2M8LGG4</accession>
<dbReference type="Proteomes" id="UP000231436">
    <property type="component" value="Unassembled WGS sequence"/>
</dbReference>
<gene>
    <name evidence="1" type="ORF">COV05_04175</name>
</gene>
<dbReference type="EMBL" id="PFEU01000018">
    <property type="protein sequence ID" value="PJE76537.1"/>
    <property type="molecule type" value="Genomic_DNA"/>
</dbReference>
<protein>
    <submittedName>
        <fullName evidence="1">Uncharacterized protein</fullName>
    </submittedName>
</protein>
<comment type="caution">
    <text evidence="1">The sequence shown here is derived from an EMBL/GenBank/DDBJ whole genome shotgun (WGS) entry which is preliminary data.</text>
</comment>
<proteinExistence type="predicted"/>
<reference evidence="2" key="1">
    <citation type="submission" date="2017-09" db="EMBL/GenBank/DDBJ databases">
        <title>Depth-based differentiation of microbial function through sediment-hosted aquifers and enrichment of novel symbionts in the deep terrestrial subsurface.</title>
        <authorList>
            <person name="Probst A.J."/>
            <person name="Ladd B."/>
            <person name="Jarett J.K."/>
            <person name="Geller-Mcgrath D.E."/>
            <person name="Sieber C.M.K."/>
            <person name="Emerson J.B."/>
            <person name="Anantharaman K."/>
            <person name="Thomas B.C."/>
            <person name="Malmstrom R."/>
            <person name="Stieglmeier M."/>
            <person name="Klingl A."/>
            <person name="Woyke T."/>
            <person name="Ryan C.M."/>
            <person name="Banfield J.F."/>
        </authorList>
    </citation>
    <scope>NUCLEOTIDE SEQUENCE [LARGE SCALE GENOMIC DNA]</scope>
</reference>
<name>A0A2M8LGG4_9BACT</name>
<evidence type="ECO:0000313" key="1">
    <source>
        <dbReference type="EMBL" id="PJE76537.1"/>
    </source>
</evidence>
<organism evidence="1 2">
    <name type="scientific">Candidatus Uhrbacteria bacterium CG10_big_fil_rev_8_21_14_0_10_48_16</name>
    <dbReference type="NCBI Taxonomy" id="1975038"/>
    <lineage>
        <taxon>Bacteria</taxon>
        <taxon>Candidatus Uhriibacteriota</taxon>
    </lineage>
</organism>
<evidence type="ECO:0000313" key="2">
    <source>
        <dbReference type="Proteomes" id="UP000231436"/>
    </source>
</evidence>
<dbReference type="AlphaFoldDB" id="A0A2M8LGG4"/>
<sequence length="195" mass="21764">MPLGDVYTTRDGSSVFPYPNAQEYWARDENLVVLFEGCIGGLDLTNVTDKKAFEVQMGRSIAPATLVTTLASHTNEELQFVRRGPRKGPSRVLLLPTNSIPDVSTLVVVVQPKFKWEDGKKVFLDEFMLVTCYPGVIAPNEPCNTKPDTNERQDSLEFWTTHALIYRPDMGEIFLSTWDDVLAEHDAPSKADANG</sequence>